<feature type="compositionally biased region" description="Low complexity" evidence="1">
    <location>
        <begin position="194"/>
        <end position="243"/>
    </location>
</feature>
<dbReference type="Proteomes" id="UP000015105">
    <property type="component" value="Chromosome 6D"/>
</dbReference>
<feature type="region of interest" description="Disordered" evidence="1">
    <location>
        <begin position="80"/>
        <end position="150"/>
    </location>
</feature>
<feature type="compositionally biased region" description="Basic residues" evidence="1">
    <location>
        <begin position="99"/>
        <end position="113"/>
    </location>
</feature>
<organism evidence="2 3">
    <name type="scientific">Aegilops tauschii subsp. strangulata</name>
    <name type="common">Goatgrass</name>
    <dbReference type="NCBI Taxonomy" id="200361"/>
    <lineage>
        <taxon>Eukaryota</taxon>
        <taxon>Viridiplantae</taxon>
        <taxon>Streptophyta</taxon>
        <taxon>Embryophyta</taxon>
        <taxon>Tracheophyta</taxon>
        <taxon>Spermatophyta</taxon>
        <taxon>Magnoliopsida</taxon>
        <taxon>Liliopsida</taxon>
        <taxon>Poales</taxon>
        <taxon>Poaceae</taxon>
        <taxon>BOP clade</taxon>
        <taxon>Pooideae</taxon>
        <taxon>Triticodae</taxon>
        <taxon>Triticeae</taxon>
        <taxon>Triticinae</taxon>
        <taxon>Aegilops</taxon>
    </lineage>
</organism>
<dbReference type="STRING" id="200361.A0A453PM58"/>
<sequence length="258" mass="26573">SALLRGGCRSQLLHSPSTDLQLQGETRSNGGERVPVLGGAAAGRAGARVPEPAAAGGADGGAAGVQVLGARRGRALLLAGDRHRGVEPAAAEPPGPARAHARPARPPHQRLRPALRPALLLHRRPRARPEDAGDPAERDQRRRGGGGGAGLPNLTFLDISSCTKIGARALEAFGRHCRSLEFVDLRGCCGSGTRGSASSARASTTASRTATGMSAPTTTTTRSTRGSSWATTSTTAWSAATTTRRCEATGRASWRTSR</sequence>
<dbReference type="AlphaFoldDB" id="A0A453PM58"/>
<dbReference type="SUPFAM" id="SSF52047">
    <property type="entry name" value="RNI-like"/>
    <property type="match status" value="1"/>
</dbReference>
<dbReference type="InterPro" id="IPR032675">
    <property type="entry name" value="LRR_dom_sf"/>
</dbReference>
<evidence type="ECO:0008006" key="4">
    <source>
        <dbReference type="Google" id="ProtNLM"/>
    </source>
</evidence>
<reference evidence="2" key="3">
    <citation type="journal article" date="2017" name="Nature">
        <title>Genome sequence of the progenitor of the wheat D genome Aegilops tauschii.</title>
        <authorList>
            <person name="Luo M.C."/>
            <person name="Gu Y.Q."/>
            <person name="Puiu D."/>
            <person name="Wang H."/>
            <person name="Twardziok S.O."/>
            <person name="Deal K.R."/>
            <person name="Huo N."/>
            <person name="Zhu T."/>
            <person name="Wang L."/>
            <person name="Wang Y."/>
            <person name="McGuire P.E."/>
            <person name="Liu S."/>
            <person name="Long H."/>
            <person name="Ramasamy R.K."/>
            <person name="Rodriguez J.C."/>
            <person name="Van S.L."/>
            <person name="Yuan L."/>
            <person name="Wang Z."/>
            <person name="Xia Z."/>
            <person name="Xiao L."/>
            <person name="Anderson O.D."/>
            <person name="Ouyang S."/>
            <person name="Liang Y."/>
            <person name="Zimin A.V."/>
            <person name="Pertea G."/>
            <person name="Qi P."/>
            <person name="Bennetzen J.L."/>
            <person name="Dai X."/>
            <person name="Dawson M.W."/>
            <person name="Muller H.G."/>
            <person name="Kugler K."/>
            <person name="Rivarola-Duarte L."/>
            <person name="Spannagl M."/>
            <person name="Mayer K.F.X."/>
            <person name="Lu F.H."/>
            <person name="Bevan M.W."/>
            <person name="Leroy P."/>
            <person name="Li P."/>
            <person name="You F.M."/>
            <person name="Sun Q."/>
            <person name="Liu Z."/>
            <person name="Lyons E."/>
            <person name="Wicker T."/>
            <person name="Salzberg S.L."/>
            <person name="Devos K.M."/>
            <person name="Dvorak J."/>
        </authorList>
    </citation>
    <scope>NUCLEOTIDE SEQUENCE [LARGE SCALE GENOMIC DNA]</scope>
    <source>
        <strain evidence="2">cv. AL8/78</strain>
    </source>
</reference>
<dbReference type="Gramene" id="AET6Gv20781200.1">
    <property type="protein sequence ID" value="AET6Gv20781200.1"/>
    <property type="gene ID" value="AET6Gv20781200"/>
</dbReference>
<feature type="compositionally biased region" description="Basic and acidic residues" evidence="1">
    <location>
        <begin position="127"/>
        <end position="142"/>
    </location>
</feature>
<evidence type="ECO:0000256" key="1">
    <source>
        <dbReference type="SAM" id="MobiDB-lite"/>
    </source>
</evidence>
<reference evidence="2" key="5">
    <citation type="journal article" date="2021" name="G3 (Bethesda)">
        <title>Aegilops tauschii genome assembly Aet v5.0 features greater sequence contiguity and improved annotation.</title>
        <authorList>
            <person name="Wang L."/>
            <person name="Zhu T."/>
            <person name="Rodriguez J.C."/>
            <person name="Deal K.R."/>
            <person name="Dubcovsky J."/>
            <person name="McGuire P.E."/>
            <person name="Lux T."/>
            <person name="Spannagl M."/>
            <person name="Mayer K.F.X."/>
            <person name="Baldrich P."/>
            <person name="Meyers B.C."/>
            <person name="Huo N."/>
            <person name="Gu Y.Q."/>
            <person name="Zhou H."/>
            <person name="Devos K.M."/>
            <person name="Bennetzen J.L."/>
            <person name="Unver T."/>
            <person name="Budak H."/>
            <person name="Gulick P.J."/>
            <person name="Galiba G."/>
            <person name="Kalapos B."/>
            <person name="Nelson D.R."/>
            <person name="Li P."/>
            <person name="You F.M."/>
            <person name="Luo M.C."/>
            <person name="Dvorak J."/>
        </authorList>
    </citation>
    <scope>NUCLEOTIDE SEQUENCE [LARGE SCALE GENOMIC DNA]</scope>
    <source>
        <strain evidence="2">cv. AL8/78</strain>
    </source>
</reference>
<feature type="region of interest" description="Disordered" evidence="1">
    <location>
        <begin position="1"/>
        <end position="37"/>
    </location>
</feature>
<protein>
    <recommendedName>
        <fullName evidence="4">F-box domain-containing protein</fullName>
    </recommendedName>
</protein>
<dbReference type="EnsemblPlants" id="AET6Gv20781200.1">
    <property type="protein sequence ID" value="AET6Gv20781200.1"/>
    <property type="gene ID" value="AET6Gv20781200"/>
</dbReference>
<accession>A0A453PM58</accession>
<evidence type="ECO:0000313" key="2">
    <source>
        <dbReference type="EnsemblPlants" id="AET6Gv20781200.1"/>
    </source>
</evidence>
<proteinExistence type="predicted"/>
<keyword evidence="3" id="KW-1185">Reference proteome</keyword>
<feature type="compositionally biased region" description="Polar residues" evidence="1">
    <location>
        <begin position="12"/>
        <end position="29"/>
    </location>
</feature>
<reference evidence="3" key="1">
    <citation type="journal article" date="2014" name="Science">
        <title>Ancient hybridizations among the ancestral genomes of bread wheat.</title>
        <authorList>
            <consortium name="International Wheat Genome Sequencing Consortium,"/>
            <person name="Marcussen T."/>
            <person name="Sandve S.R."/>
            <person name="Heier L."/>
            <person name="Spannagl M."/>
            <person name="Pfeifer M."/>
            <person name="Jakobsen K.S."/>
            <person name="Wulff B.B."/>
            <person name="Steuernagel B."/>
            <person name="Mayer K.F."/>
            <person name="Olsen O.A."/>
        </authorList>
    </citation>
    <scope>NUCLEOTIDE SEQUENCE [LARGE SCALE GENOMIC DNA]</scope>
    <source>
        <strain evidence="3">cv. AL8/78</strain>
    </source>
</reference>
<evidence type="ECO:0000313" key="3">
    <source>
        <dbReference type="Proteomes" id="UP000015105"/>
    </source>
</evidence>
<feature type="region of interest" description="Disordered" evidence="1">
    <location>
        <begin position="191"/>
        <end position="258"/>
    </location>
</feature>
<reference evidence="3" key="2">
    <citation type="journal article" date="2017" name="Nat. Plants">
        <title>The Aegilops tauschii genome reveals multiple impacts of transposons.</title>
        <authorList>
            <person name="Zhao G."/>
            <person name="Zou C."/>
            <person name="Li K."/>
            <person name="Wang K."/>
            <person name="Li T."/>
            <person name="Gao L."/>
            <person name="Zhang X."/>
            <person name="Wang H."/>
            <person name="Yang Z."/>
            <person name="Liu X."/>
            <person name="Jiang W."/>
            <person name="Mao L."/>
            <person name="Kong X."/>
            <person name="Jiao Y."/>
            <person name="Jia J."/>
        </authorList>
    </citation>
    <scope>NUCLEOTIDE SEQUENCE [LARGE SCALE GENOMIC DNA]</scope>
    <source>
        <strain evidence="3">cv. AL8/78</strain>
    </source>
</reference>
<dbReference type="Gene3D" id="3.80.10.10">
    <property type="entry name" value="Ribonuclease Inhibitor"/>
    <property type="match status" value="1"/>
</dbReference>
<reference evidence="2" key="4">
    <citation type="submission" date="2019-03" db="UniProtKB">
        <authorList>
            <consortium name="EnsemblPlants"/>
        </authorList>
    </citation>
    <scope>IDENTIFICATION</scope>
</reference>
<name>A0A453PM58_AEGTS</name>